<organism evidence="1 2">
    <name type="scientific">Pandoraea terrae</name>
    <dbReference type="NCBI Taxonomy" id="1537710"/>
    <lineage>
        <taxon>Bacteria</taxon>
        <taxon>Pseudomonadati</taxon>
        <taxon>Pseudomonadota</taxon>
        <taxon>Betaproteobacteria</taxon>
        <taxon>Burkholderiales</taxon>
        <taxon>Burkholderiaceae</taxon>
        <taxon>Pandoraea</taxon>
    </lineage>
</organism>
<evidence type="ECO:0000313" key="1">
    <source>
        <dbReference type="EMBL" id="VVE44512.1"/>
    </source>
</evidence>
<evidence type="ECO:0000313" key="2">
    <source>
        <dbReference type="Proteomes" id="UP000414233"/>
    </source>
</evidence>
<evidence type="ECO:0008006" key="3">
    <source>
        <dbReference type="Google" id="ProtNLM"/>
    </source>
</evidence>
<dbReference type="AlphaFoldDB" id="A0A5E4Y7X9"/>
<name>A0A5E4Y7X9_9BURK</name>
<sequence length="275" mass="30196">MNTLLDAAVRCFAGNLRHCLQALALFAAGTCLVHAGTTRITATYDLDLNVDSPSRLLMQPDVKSVLIGAGFGILNGNVHVGVVEETLTFTDNKFDIRSVGKPAEIVAKVFKNATIVRQSDGNISAGRFFTARYMERRGESYEKTAVIDTRGKKVHFYDGQNLVADSPLPGGVTDNLSFPYAFLGRKMPAAPIHAVATDGRTMRPMTFDVSEEMLVIGKQNYPAVKLRRRKIESDDAGIELWFLRGSNFPLRVRVEMSQKYGVIVDQTLRGAPAVL</sequence>
<accession>A0A5E4Y7X9</accession>
<reference evidence="1 2" key="1">
    <citation type="submission" date="2019-08" db="EMBL/GenBank/DDBJ databases">
        <authorList>
            <person name="Peeters C."/>
        </authorList>
    </citation>
    <scope>NUCLEOTIDE SEQUENCE [LARGE SCALE GENOMIC DNA]</scope>
    <source>
        <strain evidence="1 2">LMG 30175</strain>
    </source>
</reference>
<proteinExistence type="predicted"/>
<dbReference type="EMBL" id="CABPRZ010000022">
    <property type="protein sequence ID" value="VVE44512.1"/>
    <property type="molecule type" value="Genomic_DNA"/>
</dbReference>
<keyword evidence="2" id="KW-1185">Reference proteome</keyword>
<gene>
    <name evidence="1" type="ORF">PTE30175_04230</name>
</gene>
<dbReference type="Proteomes" id="UP000414233">
    <property type="component" value="Unassembled WGS sequence"/>
</dbReference>
<protein>
    <recommendedName>
        <fullName evidence="3">DUF3108 domain-containing protein</fullName>
    </recommendedName>
</protein>